<dbReference type="GO" id="GO:0000271">
    <property type="term" value="P:polysaccharide biosynthetic process"/>
    <property type="evidence" value="ECO:0007669"/>
    <property type="project" value="InterPro"/>
</dbReference>
<dbReference type="InterPro" id="IPR051401">
    <property type="entry name" value="GtrA_CellWall_Glycosyl"/>
</dbReference>
<evidence type="ECO:0000313" key="8">
    <source>
        <dbReference type="EMBL" id="OGG42922.1"/>
    </source>
</evidence>
<keyword evidence="3 6" id="KW-0812">Transmembrane</keyword>
<dbReference type="STRING" id="1798473.A3G50_01390"/>
<evidence type="ECO:0000256" key="6">
    <source>
        <dbReference type="SAM" id="Phobius"/>
    </source>
</evidence>
<evidence type="ECO:0000256" key="1">
    <source>
        <dbReference type="ARBA" id="ARBA00004141"/>
    </source>
</evidence>
<dbReference type="PANTHER" id="PTHR38459:SF1">
    <property type="entry name" value="PROPHAGE BACTOPRENOL-LINKED GLUCOSE TRANSLOCASE HOMOLOG"/>
    <property type="match status" value="1"/>
</dbReference>
<feature type="transmembrane region" description="Helical" evidence="6">
    <location>
        <begin position="67"/>
        <end position="88"/>
    </location>
</feature>
<comment type="subcellular location">
    <subcellularLocation>
        <location evidence="1">Membrane</location>
        <topology evidence="1">Multi-pass membrane protein</topology>
    </subcellularLocation>
</comment>
<feature type="transmembrane region" description="Helical" evidence="6">
    <location>
        <begin position="135"/>
        <end position="154"/>
    </location>
</feature>
<evidence type="ECO:0000256" key="3">
    <source>
        <dbReference type="ARBA" id="ARBA00022692"/>
    </source>
</evidence>
<dbReference type="Pfam" id="PF04138">
    <property type="entry name" value="GtrA_DPMS_TM"/>
    <property type="match status" value="1"/>
</dbReference>
<dbReference type="EMBL" id="MFKM01000031">
    <property type="protein sequence ID" value="OGG42922.1"/>
    <property type="molecule type" value="Genomic_DNA"/>
</dbReference>
<accession>A0A1F6C1L6</accession>
<keyword evidence="4 6" id="KW-1133">Transmembrane helix</keyword>
<dbReference type="AlphaFoldDB" id="A0A1F6C1L6"/>
<evidence type="ECO:0000313" key="9">
    <source>
        <dbReference type="Proteomes" id="UP000176633"/>
    </source>
</evidence>
<feature type="transmembrane region" description="Helical" evidence="6">
    <location>
        <begin position="166"/>
        <end position="186"/>
    </location>
</feature>
<reference evidence="8 9" key="1">
    <citation type="journal article" date="2016" name="Nat. Commun.">
        <title>Thousands of microbial genomes shed light on interconnected biogeochemical processes in an aquifer system.</title>
        <authorList>
            <person name="Anantharaman K."/>
            <person name="Brown C.T."/>
            <person name="Hug L.A."/>
            <person name="Sharon I."/>
            <person name="Castelle C.J."/>
            <person name="Probst A.J."/>
            <person name="Thomas B.C."/>
            <person name="Singh A."/>
            <person name="Wilkins M.J."/>
            <person name="Karaoz U."/>
            <person name="Brodie E.L."/>
            <person name="Williams K.H."/>
            <person name="Hubbard S.S."/>
            <person name="Banfield J.F."/>
        </authorList>
    </citation>
    <scope>NUCLEOTIDE SEQUENCE [LARGE SCALE GENOMIC DNA]</scope>
</reference>
<dbReference type="PANTHER" id="PTHR38459">
    <property type="entry name" value="PROPHAGE BACTOPRENOL-LINKED GLUCOSE TRANSLOCASE HOMOLOG"/>
    <property type="match status" value="1"/>
</dbReference>
<protein>
    <recommendedName>
        <fullName evidence="7">GtrA/DPMS transmembrane domain-containing protein</fullName>
    </recommendedName>
</protein>
<feature type="transmembrane region" description="Helical" evidence="6">
    <location>
        <begin position="33"/>
        <end position="55"/>
    </location>
</feature>
<comment type="caution">
    <text evidence="8">The sequence shown here is derived from an EMBL/GenBank/DDBJ whole genome shotgun (WGS) entry which is preliminary data.</text>
</comment>
<dbReference type="GO" id="GO:0005886">
    <property type="term" value="C:plasma membrane"/>
    <property type="evidence" value="ECO:0007669"/>
    <property type="project" value="TreeGrafter"/>
</dbReference>
<evidence type="ECO:0000256" key="5">
    <source>
        <dbReference type="ARBA" id="ARBA00023136"/>
    </source>
</evidence>
<evidence type="ECO:0000259" key="7">
    <source>
        <dbReference type="Pfam" id="PF04138"/>
    </source>
</evidence>
<feature type="domain" description="GtrA/DPMS transmembrane" evidence="7">
    <location>
        <begin position="66"/>
        <end position="193"/>
    </location>
</feature>
<keyword evidence="5 6" id="KW-0472">Membrane</keyword>
<proteinExistence type="inferred from homology"/>
<feature type="transmembrane region" description="Helical" evidence="6">
    <location>
        <begin position="94"/>
        <end position="114"/>
    </location>
</feature>
<organism evidence="8 9">
    <name type="scientific">Candidatus Jorgensenbacteria bacterium RIFCSPLOWO2_12_FULL_42_11</name>
    <dbReference type="NCBI Taxonomy" id="1798473"/>
    <lineage>
        <taxon>Bacteria</taxon>
        <taxon>Candidatus Joergenseniibacteriota</taxon>
    </lineage>
</organism>
<gene>
    <name evidence="8" type="ORF">A3G50_01390</name>
</gene>
<evidence type="ECO:0000256" key="4">
    <source>
        <dbReference type="ARBA" id="ARBA00022989"/>
    </source>
</evidence>
<dbReference type="Proteomes" id="UP000176633">
    <property type="component" value="Unassembled WGS sequence"/>
</dbReference>
<comment type="similarity">
    <text evidence="2">Belongs to the GtrA family.</text>
</comment>
<dbReference type="InterPro" id="IPR007267">
    <property type="entry name" value="GtrA_DPMS_TM"/>
</dbReference>
<sequence length="205" mass="22787">MKDFLLVSLIGFLVGWLVLPTAAVKIAITPKLILFSVVGFTILAPLLLAAAFYLSQFWSSLRQFGKFCAVGFLNTFLGFAIINLLMRFTGITEGVYFSLFLAPAFLASATNSYFWNKFWSFQSATATSPTEYSRFLLFTFIGFLINNGVASFLNNVVGPLGGISPVVWANISVLVSVAFSFLWNFFSYRFLIFKNSKSQVPSSKF</sequence>
<name>A0A1F6C1L6_9BACT</name>
<evidence type="ECO:0000256" key="2">
    <source>
        <dbReference type="ARBA" id="ARBA00009399"/>
    </source>
</evidence>